<dbReference type="GO" id="GO:0032040">
    <property type="term" value="C:small-subunit processome"/>
    <property type="evidence" value="ECO:0007669"/>
    <property type="project" value="InterPro"/>
</dbReference>
<dbReference type="Pfam" id="PF23869">
    <property type="entry name" value="Beta-prop_WDR75_1st"/>
    <property type="match status" value="1"/>
</dbReference>
<proteinExistence type="predicted"/>
<dbReference type="CDD" id="cd23952">
    <property type="entry name" value="Utp17_CTD"/>
    <property type="match status" value="1"/>
</dbReference>
<dbReference type="GO" id="GO:2000234">
    <property type="term" value="P:positive regulation of rRNA processing"/>
    <property type="evidence" value="ECO:0007669"/>
    <property type="project" value="TreeGrafter"/>
</dbReference>
<feature type="compositionally biased region" description="Acidic residues" evidence="9">
    <location>
        <begin position="1009"/>
        <end position="1022"/>
    </location>
</feature>
<keyword evidence="2" id="KW-0690">Ribosome biogenesis</keyword>
<feature type="compositionally biased region" description="Low complexity" evidence="9">
    <location>
        <begin position="1"/>
        <end position="12"/>
    </location>
</feature>
<dbReference type="AlphaFoldDB" id="S3D9B3"/>
<keyword evidence="6" id="KW-0804">Transcription</keyword>
<accession>S3D9B3</accession>
<dbReference type="PANTHER" id="PTHR44215">
    <property type="entry name" value="WD REPEAT-CONTAINING PROTEIN 75"/>
    <property type="match status" value="1"/>
</dbReference>
<comment type="subcellular location">
    <subcellularLocation>
        <location evidence="1">Nucleus</location>
        <location evidence="1">Nucleolus</location>
    </subcellularLocation>
</comment>
<dbReference type="GO" id="GO:0006364">
    <property type="term" value="P:rRNA processing"/>
    <property type="evidence" value="ECO:0007669"/>
    <property type="project" value="UniProtKB-KW"/>
</dbReference>
<dbReference type="PROSITE" id="PS50294">
    <property type="entry name" value="WD_REPEATS_REGION"/>
    <property type="match status" value="1"/>
</dbReference>
<keyword evidence="4 8" id="KW-0853">WD repeat</keyword>
<keyword evidence="3" id="KW-0698">rRNA processing</keyword>
<feature type="compositionally biased region" description="Polar residues" evidence="9">
    <location>
        <begin position="342"/>
        <end position="353"/>
    </location>
</feature>
<evidence type="ECO:0000256" key="5">
    <source>
        <dbReference type="ARBA" id="ARBA00022737"/>
    </source>
</evidence>
<dbReference type="OMA" id="TRIDGPH"/>
<keyword evidence="11" id="KW-1185">Reference proteome</keyword>
<evidence type="ECO:0000313" key="11">
    <source>
        <dbReference type="Proteomes" id="UP000016923"/>
    </source>
</evidence>
<evidence type="ECO:0000256" key="4">
    <source>
        <dbReference type="ARBA" id="ARBA00022574"/>
    </source>
</evidence>
<feature type="compositionally biased region" description="Low complexity" evidence="9">
    <location>
        <begin position="52"/>
        <end position="66"/>
    </location>
</feature>
<evidence type="ECO:0000256" key="3">
    <source>
        <dbReference type="ARBA" id="ARBA00022552"/>
    </source>
</evidence>
<dbReference type="InterPro" id="IPR015943">
    <property type="entry name" value="WD40/YVTN_repeat-like_dom_sf"/>
</dbReference>
<evidence type="ECO:0000256" key="2">
    <source>
        <dbReference type="ARBA" id="ARBA00022517"/>
    </source>
</evidence>
<dbReference type="InterPro" id="IPR001680">
    <property type="entry name" value="WD40_rpt"/>
</dbReference>
<name>S3D9B3_OPHP1</name>
<dbReference type="PANTHER" id="PTHR44215:SF1">
    <property type="entry name" value="WD REPEAT-CONTAINING PROTEIN 75"/>
    <property type="match status" value="1"/>
</dbReference>
<protein>
    <submittedName>
        <fullName evidence="10">Sporulation protein</fullName>
    </submittedName>
</protein>
<dbReference type="eggNOG" id="KOG1963">
    <property type="taxonomic scope" value="Eukaryota"/>
</dbReference>
<dbReference type="Proteomes" id="UP000016923">
    <property type="component" value="Unassembled WGS sequence"/>
</dbReference>
<evidence type="ECO:0000256" key="9">
    <source>
        <dbReference type="SAM" id="MobiDB-lite"/>
    </source>
</evidence>
<evidence type="ECO:0000313" key="10">
    <source>
        <dbReference type="EMBL" id="EPE10095.1"/>
    </source>
</evidence>
<dbReference type="GO" id="GO:0045943">
    <property type="term" value="P:positive regulation of transcription by RNA polymerase I"/>
    <property type="evidence" value="ECO:0007669"/>
    <property type="project" value="InterPro"/>
</dbReference>
<evidence type="ECO:0000256" key="1">
    <source>
        <dbReference type="ARBA" id="ARBA00004604"/>
    </source>
</evidence>
<dbReference type="SUPFAM" id="SSF69322">
    <property type="entry name" value="Tricorn protease domain 2"/>
    <property type="match status" value="1"/>
</dbReference>
<keyword evidence="5" id="KW-0677">Repeat</keyword>
<dbReference type="VEuPathDB" id="FungiDB:F503_05190"/>
<organism evidence="10 11">
    <name type="scientific">Ophiostoma piceae (strain UAMH 11346)</name>
    <name type="common">Sap stain fungus</name>
    <dbReference type="NCBI Taxonomy" id="1262450"/>
    <lineage>
        <taxon>Eukaryota</taxon>
        <taxon>Fungi</taxon>
        <taxon>Dikarya</taxon>
        <taxon>Ascomycota</taxon>
        <taxon>Pezizomycotina</taxon>
        <taxon>Sordariomycetes</taxon>
        <taxon>Sordariomycetidae</taxon>
        <taxon>Ophiostomatales</taxon>
        <taxon>Ophiostomataceae</taxon>
        <taxon>Ophiostoma</taxon>
    </lineage>
</organism>
<dbReference type="OrthoDB" id="4096at2759"/>
<keyword evidence="7" id="KW-0539">Nucleus</keyword>
<feature type="repeat" description="WD" evidence="8">
    <location>
        <begin position="366"/>
        <end position="407"/>
    </location>
</feature>
<feature type="region of interest" description="Disordered" evidence="9">
    <location>
        <begin position="1"/>
        <end position="80"/>
    </location>
</feature>
<feature type="compositionally biased region" description="Low complexity" evidence="9">
    <location>
        <begin position="743"/>
        <end position="757"/>
    </location>
</feature>
<dbReference type="STRING" id="1262450.S3D9B3"/>
<dbReference type="PROSITE" id="PS50082">
    <property type="entry name" value="WD_REPEATS_2"/>
    <property type="match status" value="1"/>
</dbReference>
<feature type="region of interest" description="Disordered" evidence="9">
    <location>
        <begin position="342"/>
        <end position="361"/>
    </location>
</feature>
<feature type="region of interest" description="Disordered" evidence="9">
    <location>
        <begin position="732"/>
        <end position="765"/>
    </location>
</feature>
<dbReference type="EMBL" id="KE148146">
    <property type="protein sequence ID" value="EPE10095.1"/>
    <property type="molecule type" value="Genomic_DNA"/>
</dbReference>
<dbReference type="Gene3D" id="2.130.10.10">
    <property type="entry name" value="YVTN repeat-like/Quinoprotein amine dehydrogenase"/>
    <property type="match status" value="2"/>
</dbReference>
<sequence length="1086" mass="116240">MPSRKAASAAADSLKKRKREKVEDAGRSRKRKPQEGEEAQDASPAKTEGAAKKGANGANGAVVKAAPRAKADRSTTWKVSEPMGGAMTDIDPIFSADEEHIVIIYHNSIQIYTTADSLLERRIKLPEDERPKQIVTAVLSAKSPELLWIGCSDGALYRADWTTGAIERVQRKLLSQIEDDSAANTPLLIGMTSEAVRIGSDSKEILYLSEGSASSTWRVTAYDAAQLETEAGHVLFTAPPSAASTTTAPIQILQTEDKGRFVVGISGRMVFVGGLKATSTLSSVADLASAYQFYSLDAADEVSCVDLRSTRRKKGPALDLVVGCTRGTIYAYEDVFTRLHDATSTTTEPSTKSAPKKKTNINPRKYHWHPMSVNAVKWSKDGNYLISGGPEEVLVLWQIETSKLSFLPRLTACIENVVVSPRGSSYAVHLDDNSTMILSTAEMVPTFYASGLQSVTLAPSSAAGAISAGKEANSTSTTRVWQPVEAITKPVPAVVNPADASRILVRVGNGQRSTKTNSESPSASMVQAFDVTDFRSINKQPLARSNATDVNTTRQGHHVTEPTITQLCASRDGKWLASVDEWQPPERDVGGIPGEPSLKKVWARDRREVHLKFWAMDRNYELEEDDEEESGEAKAKKVVKRDASGKKTAGYQRPFELISRIDEAHFTTKTESIFGVAADTNHGSRFATLGDDAVVRFWSTKTRVRDGLVLKDHTGAPLVSWHCTQSVSLPLGESDKNIGGGSNSSKSVSVARSSPSGKTTARRSGALAYSEDGSTVFAAFGDADEAVLYTIDTESGVVRNSLQGMFRGEVRGVEVLGSSLVLLSADLRVYDIVADELRYGVNLMHSIPASDVEAATALTQLAVGRDADKFVVAVPYKLASAAPALATGASLTATTSTASSSAAASAASRTRFASRLVVYSPDHATPVYAKNLPTLAVSVLPAVGLSGFMVIDSAAQVWSIADAADTASLGQSLDELNLQAAPSTELVKASDDDDDEDEEEDKAEKTVDELEDDDDEEMDDANTADVVGADNDDEYGIEDAHDVVIAPEKLREIFDAAPSTAATSIEELFWEVSGLLSGLPSIVRAG</sequence>
<evidence type="ECO:0000256" key="6">
    <source>
        <dbReference type="ARBA" id="ARBA00023163"/>
    </source>
</evidence>
<feature type="compositionally biased region" description="Acidic residues" evidence="9">
    <location>
        <begin position="991"/>
        <end position="1001"/>
    </location>
</feature>
<dbReference type="HOGENOM" id="CLU_005417_0_1_1"/>
<reference evidence="10 11" key="1">
    <citation type="journal article" date="2013" name="BMC Genomics">
        <title>The genome and transcriptome of the pine saprophyte Ophiostoma piceae, and a comparison with the bark beetle-associated pine pathogen Grosmannia clavigera.</title>
        <authorList>
            <person name="Haridas S."/>
            <person name="Wang Y."/>
            <person name="Lim L."/>
            <person name="Massoumi Alamouti S."/>
            <person name="Jackman S."/>
            <person name="Docking R."/>
            <person name="Robertson G."/>
            <person name="Birol I."/>
            <person name="Bohlmann J."/>
            <person name="Breuil C."/>
        </authorList>
    </citation>
    <scope>NUCLEOTIDE SEQUENCE [LARGE SCALE GENOMIC DNA]</scope>
    <source>
        <strain evidence="10 11">UAMH 11346</strain>
    </source>
</reference>
<evidence type="ECO:0000256" key="7">
    <source>
        <dbReference type="ARBA" id="ARBA00023242"/>
    </source>
</evidence>
<dbReference type="InterPro" id="IPR053826">
    <property type="entry name" value="WDR75"/>
</dbReference>
<evidence type="ECO:0000256" key="8">
    <source>
        <dbReference type="PROSITE-ProRule" id="PRU00221"/>
    </source>
</evidence>
<gene>
    <name evidence="10" type="ORF">F503_05190</name>
</gene>
<dbReference type="GO" id="GO:0003723">
    <property type="term" value="F:RNA binding"/>
    <property type="evidence" value="ECO:0007669"/>
    <property type="project" value="InterPro"/>
</dbReference>
<dbReference type="SUPFAM" id="SSF82171">
    <property type="entry name" value="DPP6 N-terminal domain-like"/>
    <property type="match status" value="1"/>
</dbReference>
<dbReference type="SMART" id="SM00320">
    <property type="entry name" value="WD40"/>
    <property type="match status" value="2"/>
</dbReference>
<feature type="region of interest" description="Disordered" evidence="9">
    <location>
        <begin position="980"/>
        <end position="1033"/>
    </location>
</feature>